<organism evidence="2 3">
    <name type="scientific">Bradyrhizobium diazoefficiens</name>
    <dbReference type="NCBI Taxonomy" id="1355477"/>
    <lineage>
        <taxon>Bacteria</taxon>
        <taxon>Pseudomonadati</taxon>
        <taxon>Pseudomonadota</taxon>
        <taxon>Alphaproteobacteria</taxon>
        <taxon>Hyphomicrobiales</taxon>
        <taxon>Nitrobacteraceae</taxon>
        <taxon>Bradyrhizobium</taxon>
    </lineage>
</organism>
<dbReference type="Proteomes" id="UP000063308">
    <property type="component" value="Chromosome"/>
</dbReference>
<feature type="compositionally biased region" description="Basic residues" evidence="1">
    <location>
        <begin position="26"/>
        <end position="41"/>
    </location>
</feature>
<name>A0A0E4BRJ7_9BRAD</name>
<evidence type="ECO:0000313" key="3">
    <source>
        <dbReference type="Proteomes" id="UP000063308"/>
    </source>
</evidence>
<sequence>MLLNAFHTDVRRACLKSLEPVARRSRFVSSRHGKGGAHISRHPQLSLAGFA</sequence>
<feature type="region of interest" description="Disordered" evidence="1">
    <location>
        <begin position="26"/>
        <end position="51"/>
    </location>
</feature>
<gene>
    <name evidence="2" type="ORF">NK6_5821</name>
</gene>
<evidence type="ECO:0000256" key="1">
    <source>
        <dbReference type="SAM" id="MobiDB-lite"/>
    </source>
</evidence>
<accession>A0A0E4BRJ7</accession>
<reference evidence="2 3" key="1">
    <citation type="submission" date="2014-11" db="EMBL/GenBank/DDBJ databases">
        <title>Symbiosis island explosion on the genome of extra-slow-growing strains of soybean bradyrhizobia with massive insertion sequences.</title>
        <authorList>
            <person name="Iida T."/>
            <person name="Minamisawa K."/>
        </authorList>
    </citation>
    <scope>NUCLEOTIDE SEQUENCE [LARGE SCALE GENOMIC DNA]</scope>
    <source>
        <strain evidence="2 3">NK6</strain>
    </source>
</reference>
<protein>
    <submittedName>
        <fullName evidence="2">Uncharacterized protein</fullName>
    </submittedName>
</protein>
<evidence type="ECO:0000313" key="2">
    <source>
        <dbReference type="EMBL" id="BAR58977.1"/>
    </source>
</evidence>
<dbReference type="EMBL" id="AP014685">
    <property type="protein sequence ID" value="BAR58977.1"/>
    <property type="molecule type" value="Genomic_DNA"/>
</dbReference>
<proteinExistence type="predicted"/>
<dbReference type="AlphaFoldDB" id="A0A0E4BRJ7"/>